<dbReference type="AlphaFoldDB" id="X0YHL6"/>
<sequence length="114" mass="12338">GLNSPLRGSRESSRELDEMLGKLKDIVEGSLGEVHDDGSVSAWRAARKRGGLDSMMGATTALDLAASTPTIKAFFDDAIAAMKEKDAKEVYSAFMDVLQAIVDELRGARHRIKD</sequence>
<evidence type="ECO:0000313" key="1">
    <source>
        <dbReference type="EMBL" id="GAG36321.1"/>
    </source>
</evidence>
<name>X0YHL6_9ZZZZ</name>
<comment type="caution">
    <text evidence="1">The sequence shown here is derived from an EMBL/GenBank/DDBJ whole genome shotgun (WGS) entry which is preliminary data.</text>
</comment>
<protein>
    <submittedName>
        <fullName evidence="1">Uncharacterized protein</fullName>
    </submittedName>
</protein>
<feature type="non-terminal residue" evidence="1">
    <location>
        <position position="1"/>
    </location>
</feature>
<reference evidence="1" key="1">
    <citation type="journal article" date="2014" name="Front. Microbiol.">
        <title>High frequency of phylogenetically diverse reductive dehalogenase-homologous genes in deep subseafloor sedimentary metagenomes.</title>
        <authorList>
            <person name="Kawai M."/>
            <person name="Futagami T."/>
            <person name="Toyoda A."/>
            <person name="Takaki Y."/>
            <person name="Nishi S."/>
            <person name="Hori S."/>
            <person name="Arai W."/>
            <person name="Tsubouchi T."/>
            <person name="Morono Y."/>
            <person name="Uchiyama I."/>
            <person name="Ito T."/>
            <person name="Fujiyama A."/>
            <person name="Inagaki F."/>
            <person name="Takami H."/>
        </authorList>
    </citation>
    <scope>NUCLEOTIDE SEQUENCE</scope>
    <source>
        <strain evidence="1">Expedition CK06-06</strain>
    </source>
</reference>
<organism evidence="1">
    <name type="scientific">marine sediment metagenome</name>
    <dbReference type="NCBI Taxonomy" id="412755"/>
    <lineage>
        <taxon>unclassified sequences</taxon>
        <taxon>metagenomes</taxon>
        <taxon>ecological metagenomes</taxon>
    </lineage>
</organism>
<accession>X0YHL6</accession>
<gene>
    <name evidence="1" type="ORF">S01H1_67154</name>
</gene>
<dbReference type="EMBL" id="BARS01044452">
    <property type="protein sequence ID" value="GAG36321.1"/>
    <property type="molecule type" value="Genomic_DNA"/>
</dbReference>
<proteinExistence type="predicted"/>